<dbReference type="Proteomes" id="UP001233172">
    <property type="component" value="Unassembled WGS sequence"/>
</dbReference>
<evidence type="ECO:0000256" key="1">
    <source>
        <dbReference type="SAM" id="MobiDB-lite"/>
    </source>
</evidence>
<feature type="compositionally biased region" description="Basic and acidic residues" evidence="1">
    <location>
        <begin position="248"/>
        <end position="259"/>
    </location>
</feature>
<proteinExistence type="predicted"/>
<reference evidence="2" key="1">
    <citation type="journal article" date="2023" name="PLoS Negl. Trop. Dis.">
        <title>A genome sequence for Biomphalaria pfeifferi, the major vector snail for the human-infecting parasite Schistosoma mansoni.</title>
        <authorList>
            <person name="Bu L."/>
            <person name="Lu L."/>
            <person name="Laidemitt M.R."/>
            <person name="Zhang S.M."/>
            <person name="Mutuku M."/>
            <person name="Mkoji G."/>
            <person name="Steinauer M."/>
            <person name="Loker E.S."/>
        </authorList>
    </citation>
    <scope>NUCLEOTIDE SEQUENCE</scope>
    <source>
        <strain evidence="2">KasaAsao</strain>
    </source>
</reference>
<dbReference type="AlphaFoldDB" id="A0AAD8BZS3"/>
<evidence type="ECO:0000313" key="2">
    <source>
        <dbReference type="EMBL" id="KAK0063158.1"/>
    </source>
</evidence>
<feature type="compositionally biased region" description="Polar residues" evidence="1">
    <location>
        <begin position="204"/>
        <end position="247"/>
    </location>
</feature>
<protein>
    <submittedName>
        <fullName evidence="2">Chitinase-like protein PB1E7.04c</fullName>
    </submittedName>
</protein>
<evidence type="ECO:0000313" key="3">
    <source>
        <dbReference type="Proteomes" id="UP001233172"/>
    </source>
</evidence>
<accession>A0AAD8BZS3</accession>
<feature type="region of interest" description="Disordered" evidence="1">
    <location>
        <begin position="784"/>
        <end position="806"/>
    </location>
</feature>
<sequence>MYGELMALDIPPYSESVPSLKPPARITLIRNTISHIQQLRSQEMLLDHYATLHQEDVSRLTVACHFLENKCQKIKCACPIMKYPHYVADHVQLSGQLTSMTDHIARPENAGSRWVTMGDSFTTSINDGINKSLGCHPYEGINAIGDVPDQSTNLNVPGPSKANRSITKRTNKGVKNVKASDNQLSFHFNYGHPIWKSGTGYENAGSSSRGDNAGFNSGNSTTVDNGGFNLGNSTKGENGYTHSGSYVENDKINSTKGSDEGYTYNDSILESDAGYDNSQHEIAVKANSNSSHDQNLHCVVSLTRNGKTNFITPASVGMSSSERSDSVIVKPTAVSLSQPAETSITPAMTNYLKSPLTSSESETYMTQSLHDIVLPDATEKASLIRELPLTNTGMITPDLTTAEAADTADTTQKMSRFLNDMTSTTQTDVTLPVATDMALSSATYLIASDSSYGTPTTSYITQPAVTCKILPTATAITPTTSNLTSSMTISATGVTPAAACLTQTTTGLTPPATYMIPSNATVITSAASDLTASSSITLSATNVTPAVIGFKPYAIGGTSSGAKDTLSPAVSEVIRPMIYRKHSERQTKSNVSSHSRTTALAEITNIAKSRKTAVAATQECLTIKATERMLPTDHMTSDANSPSATPMKKFCAYHMTLPPVVRRGKSVAQRLTRASICMISSSNTVANKTVINSIEQLTSRLTAPAVPQISAPLQAVYASPLTAIMTTQASTYVPAPHATSLGAAFMTSPLLAFFLSSSLSNMTVPTATQSVVHLVPCTTDMRTPAGMYPRSTEETHLDTSGSHFKTPTAKRRIAPKANIKTPDVDIKTPDVDIKTPDVDIKTPDVDVKTPDIGGTRKRTYSKRTFTEVTNNYILFL</sequence>
<name>A0AAD8BZS3_BIOPF</name>
<feature type="region of interest" description="Disordered" evidence="1">
    <location>
        <begin position="202"/>
        <end position="259"/>
    </location>
</feature>
<reference evidence="2" key="2">
    <citation type="submission" date="2023-04" db="EMBL/GenBank/DDBJ databases">
        <authorList>
            <person name="Bu L."/>
            <person name="Lu L."/>
            <person name="Laidemitt M.R."/>
            <person name="Zhang S.M."/>
            <person name="Mutuku M."/>
            <person name="Mkoji G."/>
            <person name="Steinauer M."/>
            <person name="Loker E.S."/>
        </authorList>
    </citation>
    <scope>NUCLEOTIDE SEQUENCE</scope>
    <source>
        <strain evidence="2">KasaAsao</strain>
        <tissue evidence="2">Whole Snail</tissue>
    </source>
</reference>
<organism evidence="2 3">
    <name type="scientific">Biomphalaria pfeifferi</name>
    <name type="common">Bloodfluke planorb</name>
    <name type="synonym">Freshwater snail</name>
    <dbReference type="NCBI Taxonomy" id="112525"/>
    <lineage>
        <taxon>Eukaryota</taxon>
        <taxon>Metazoa</taxon>
        <taxon>Spiralia</taxon>
        <taxon>Lophotrochozoa</taxon>
        <taxon>Mollusca</taxon>
        <taxon>Gastropoda</taxon>
        <taxon>Heterobranchia</taxon>
        <taxon>Euthyneura</taxon>
        <taxon>Panpulmonata</taxon>
        <taxon>Hygrophila</taxon>
        <taxon>Lymnaeoidea</taxon>
        <taxon>Planorbidae</taxon>
        <taxon>Biomphalaria</taxon>
    </lineage>
</organism>
<keyword evidence="3" id="KW-1185">Reference proteome</keyword>
<gene>
    <name evidence="2" type="ORF">Bpfe_007354</name>
</gene>
<comment type="caution">
    <text evidence="2">The sequence shown here is derived from an EMBL/GenBank/DDBJ whole genome shotgun (WGS) entry which is preliminary data.</text>
</comment>
<dbReference type="EMBL" id="JASAOG010000022">
    <property type="protein sequence ID" value="KAK0063158.1"/>
    <property type="molecule type" value="Genomic_DNA"/>
</dbReference>